<organism evidence="6 7">
    <name type="scientific">Peribacillus saganii</name>
    <dbReference type="NCBI Taxonomy" id="2303992"/>
    <lineage>
        <taxon>Bacteria</taxon>
        <taxon>Bacillati</taxon>
        <taxon>Bacillota</taxon>
        <taxon>Bacilli</taxon>
        <taxon>Bacillales</taxon>
        <taxon>Bacillaceae</taxon>
        <taxon>Peribacillus</taxon>
    </lineage>
</organism>
<evidence type="ECO:0000256" key="2">
    <source>
        <dbReference type="ARBA" id="ARBA00022723"/>
    </source>
</evidence>
<evidence type="ECO:0000256" key="1">
    <source>
        <dbReference type="ARBA" id="ARBA00022714"/>
    </source>
</evidence>
<dbReference type="InterPro" id="IPR017941">
    <property type="entry name" value="Rieske_2Fe-2S"/>
</dbReference>
<evidence type="ECO:0000259" key="5">
    <source>
        <dbReference type="PROSITE" id="PS51296"/>
    </source>
</evidence>
<dbReference type="Pfam" id="PF00355">
    <property type="entry name" value="Rieske"/>
    <property type="match status" value="1"/>
</dbReference>
<dbReference type="Proteomes" id="UP000264541">
    <property type="component" value="Unassembled WGS sequence"/>
</dbReference>
<dbReference type="PROSITE" id="PS51296">
    <property type="entry name" value="RIESKE"/>
    <property type="match status" value="1"/>
</dbReference>
<dbReference type="SUPFAM" id="SSF50022">
    <property type="entry name" value="ISP domain"/>
    <property type="match status" value="1"/>
</dbReference>
<evidence type="ECO:0000256" key="3">
    <source>
        <dbReference type="ARBA" id="ARBA00023004"/>
    </source>
</evidence>
<keyword evidence="4" id="KW-0411">Iron-sulfur</keyword>
<dbReference type="GO" id="GO:0004497">
    <property type="term" value="F:monooxygenase activity"/>
    <property type="evidence" value="ECO:0007669"/>
    <property type="project" value="UniProtKB-ARBA"/>
</dbReference>
<reference evidence="6 7" key="1">
    <citation type="submission" date="2018-08" db="EMBL/GenBank/DDBJ databases">
        <title>Bacillus chawlae sp. nov., Bacillus glennii sp. nov., and Bacillus saganii sp. nov. Isolated from the Vehicle Assembly Building at Kennedy Space Center where the Viking Spacecraft were Assembled.</title>
        <authorList>
            <person name="Seuylemezian A."/>
            <person name="Vaishampayan P."/>
        </authorList>
    </citation>
    <scope>NUCLEOTIDE SEQUENCE [LARGE SCALE GENOMIC DNA]</scope>
    <source>
        <strain evidence="6 7">V47-23a</strain>
    </source>
</reference>
<dbReference type="PANTHER" id="PTHR21496">
    <property type="entry name" value="FERREDOXIN-RELATED"/>
    <property type="match status" value="1"/>
</dbReference>
<gene>
    <name evidence="6" type="ORF">D0469_02835</name>
</gene>
<name>A0A372LRT1_9BACI</name>
<dbReference type="Gene3D" id="2.102.10.10">
    <property type="entry name" value="Rieske [2Fe-2S] iron-sulphur domain"/>
    <property type="match status" value="1"/>
</dbReference>
<dbReference type="EMBL" id="QVTE01000008">
    <property type="protein sequence ID" value="RFU70905.1"/>
    <property type="molecule type" value="Genomic_DNA"/>
</dbReference>
<accession>A0A372LRT1</accession>
<comment type="caution">
    <text evidence="6">The sequence shown here is derived from an EMBL/GenBank/DDBJ whole genome shotgun (WGS) entry which is preliminary data.</text>
</comment>
<dbReference type="OrthoDB" id="9795104at2"/>
<protein>
    <submittedName>
        <fullName evidence="6">Rieske (2Fe-2S) protein</fullName>
    </submittedName>
</protein>
<dbReference type="CDD" id="cd03467">
    <property type="entry name" value="Rieske"/>
    <property type="match status" value="1"/>
</dbReference>
<dbReference type="RefSeq" id="WP_117325133.1">
    <property type="nucleotide sequence ID" value="NZ_QVTE01000008.1"/>
</dbReference>
<evidence type="ECO:0000313" key="7">
    <source>
        <dbReference type="Proteomes" id="UP000264541"/>
    </source>
</evidence>
<dbReference type="GO" id="GO:0016705">
    <property type="term" value="F:oxidoreductase activity, acting on paired donors, with incorporation or reduction of molecular oxygen"/>
    <property type="evidence" value="ECO:0007669"/>
    <property type="project" value="UniProtKB-ARBA"/>
</dbReference>
<keyword evidence="1" id="KW-0001">2Fe-2S</keyword>
<evidence type="ECO:0000256" key="4">
    <source>
        <dbReference type="ARBA" id="ARBA00023014"/>
    </source>
</evidence>
<dbReference type="GO" id="GO:0046872">
    <property type="term" value="F:metal ion binding"/>
    <property type="evidence" value="ECO:0007669"/>
    <property type="project" value="UniProtKB-KW"/>
</dbReference>
<proteinExistence type="predicted"/>
<keyword evidence="7" id="KW-1185">Reference proteome</keyword>
<keyword evidence="3" id="KW-0408">Iron</keyword>
<dbReference type="GO" id="GO:0051537">
    <property type="term" value="F:2 iron, 2 sulfur cluster binding"/>
    <property type="evidence" value="ECO:0007669"/>
    <property type="project" value="UniProtKB-KW"/>
</dbReference>
<feature type="domain" description="Rieske" evidence="5">
    <location>
        <begin position="3"/>
        <end position="115"/>
    </location>
</feature>
<keyword evidence="2" id="KW-0479">Metal-binding</keyword>
<evidence type="ECO:0000313" key="6">
    <source>
        <dbReference type="EMBL" id="RFU70905.1"/>
    </source>
</evidence>
<dbReference type="InterPro" id="IPR036922">
    <property type="entry name" value="Rieske_2Fe-2S_sf"/>
</dbReference>
<sequence>MKHHVCTYGDLEKAGKIPVSINGKAIVIVRAESGGVYALRDVCPHKGPCLSDGMLDKGCSANEVGEYIYEKDKEVLRCPWHSWEFDIKTGKSLFAPEKVKVKTYEVTVEDDGVFVNV</sequence>
<dbReference type="AlphaFoldDB" id="A0A372LRT1"/>
<dbReference type="PANTHER" id="PTHR21496:SF23">
    <property type="entry name" value="3-PHENYLPROPIONATE_CINNAMIC ACID DIOXYGENASE FERREDOXIN SUBUNIT"/>
    <property type="match status" value="1"/>
</dbReference>